<sequence length="67" mass="7136">MAKNKSSRLSSVCHSAPPLFTATSGGGFWLGKAVPCLSLSLLAFLSHGVHGFPLSLKLTAHSHSRFW</sequence>
<dbReference type="EMBL" id="OIVN01000193">
    <property type="protein sequence ID" value="SPC76013.1"/>
    <property type="molecule type" value="Genomic_DNA"/>
</dbReference>
<accession>A0A2N9EMG4</accession>
<reference evidence="1" key="1">
    <citation type="submission" date="2018-02" db="EMBL/GenBank/DDBJ databases">
        <authorList>
            <person name="Cohen D.B."/>
            <person name="Kent A.D."/>
        </authorList>
    </citation>
    <scope>NUCLEOTIDE SEQUENCE</scope>
</reference>
<proteinExistence type="predicted"/>
<dbReference type="AlphaFoldDB" id="A0A2N9EMG4"/>
<name>A0A2N9EMG4_FAGSY</name>
<organism evidence="1">
    <name type="scientific">Fagus sylvatica</name>
    <name type="common">Beechnut</name>
    <dbReference type="NCBI Taxonomy" id="28930"/>
    <lineage>
        <taxon>Eukaryota</taxon>
        <taxon>Viridiplantae</taxon>
        <taxon>Streptophyta</taxon>
        <taxon>Embryophyta</taxon>
        <taxon>Tracheophyta</taxon>
        <taxon>Spermatophyta</taxon>
        <taxon>Magnoliopsida</taxon>
        <taxon>eudicotyledons</taxon>
        <taxon>Gunneridae</taxon>
        <taxon>Pentapetalae</taxon>
        <taxon>rosids</taxon>
        <taxon>fabids</taxon>
        <taxon>Fagales</taxon>
        <taxon>Fagaceae</taxon>
        <taxon>Fagus</taxon>
    </lineage>
</organism>
<protein>
    <submittedName>
        <fullName evidence="1">Uncharacterized protein</fullName>
    </submittedName>
</protein>
<gene>
    <name evidence="1" type="ORF">FSB_LOCUS3895</name>
</gene>
<evidence type="ECO:0000313" key="1">
    <source>
        <dbReference type="EMBL" id="SPC76013.1"/>
    </source>
</evidence>